<dbReference type="EMBL" id="CABIJS010000111">
    <property type="protein sequence ID" value="VUZ43335.1"/>
    <property type="molecule type" value="Genomic_DNA"/>
</dbReference>
<name>A0A564Y7Q7_HYMDI</name>
<accession>A0A564Y7Q7</accession>
<reference evidence="2 3" key="1">
    <citation type="submission" date="2019-07" db="EMBL/GenBank/DDBJ databases">
        <authorList>
            <person name="Jastrzebski P J."/>
            <person name="Paukszto L."/>
            <person name="Jastrzebski P J."/>
        </authorList>
    </citation>
    <scope>NUCLEOTIDE SEQUENCE [LARGE SCALE GENOMIC DNA]</scope>
    <source>
        <strain evidence="2 3">WMS-il1</strain>
    </source>
</reference>
<sequence length="82" mass="9557">MKRTNEGQRGRVNQRDVFRKRREKPGYQKGLEYHVPVYKQVASARGLIATLQQPSTPAFHRQTEPFSTKSHCILFVHNKFSS</sequence>
<dbReference type="AlphaFoldDB" id="A0A564Y7Q7"/>
<evidence type="ECO:0000256" key="1">
    <source>
        <dbReference type="SAM" id="MobiDB-lite"/>
    </source>
</evidence>
<proteinExistence type="predicted"/>
<evidence type="ECO:0000313" key="3">
    <source>
        <dbReference type="Proteomes" id="UP000321570"/>
    </source>
</evidence>
<gene>
    <name evidence="2" type="ORF">WMSIL1_LOCUS3807</name>
</gene>
<feature type="region of interest" description="Disordered" evidence="1">
    <location>
        <begin position="1"/>
        <end position="25"/>
    </location>
</feature>
<evidence type="ECO:0000313" key="2">
    <source>
        <dbReference type="EMBL" id="VUZ43335.1"/>
    </source>
</evidence>
<keyword evidence="3" id="KW-1185">Reference proteome</keyword>
<feature type="compositionally biased region" description="Basic and acidic residues" evidence="1">
    <location>
        <begin position="1"/>
        <end position="17"/>
    </location>
</feature>
<dbReference type="Proteomes" id="UP000321570">
    <property type="component" value="Unassembled WGS sequence"/>
</dbReference>
<organism evidence="2 3">
    <name type="scientific">Hymenolepis diminuta</name>
    <name type="common">Rat tapeworm</name>
    <dbReference type="NCBI Taxonomy" id="6216"/>
    <lineage>
        <taxon>Eukaryota</taxon>
        <taxon>Metazoa</taxon>
        <taxon>Spiralia</taxon>
        <taxon>Lophotrochozoa</taxon>
        <taxon>Platyhelminthes</taxon>
        <taxon>Cestoda</taxon>
        <taxon>Eucestoda</taxon>
        <taxon>Cyclophyllidea</taxon>
        <taxon>Hymenolepididae</taxon>
        <taxon>Hymenolepis</taxon>
    </lineage>
</organism>
<protein>
    <submittedName>
        <fullName evidence="2">Uncharacterized protein</fullName>
    </submittedName>
</protein>